<sequence length="506" mass="58553">MEENRESIQAVIINVDENQSYSPLNSLRSELDRPPLLFKDRCIYRVPKRLRDGNDKAYTPQVVSIGPFHHGNQNVKPMEDHKKRYLRNYLLRTGKELEYYVNIIKEKEYELRSCYAETIPFSSDEFVKIVLLDAVFIIEILLVFKYRTGIDLVHDHIFNRPWMVYDIRSDLLLLENQLPFFIFEHLFNPVPNDLCHDEPISTAKLAHSFFEDMPLVSINREGHSNSHSSQHFVDLFRMCVLPLEQSSKMETTSNLPSAPNPHDGPEDMTCLNRILGLYILSISNDGPEPNTYRTVHFVDLFRKFFAFLVKQKPEMGNTPNLPSAKKLHQAGVKFKAKAGENLLDIQFTFSQGILEIPILQVDDSTETLLRNLVAFEQCHYNYHPYICMITHYVVLLDYLVNTAEDVDLLVKYGIINNLLGDNSQVATMINKLGDGVFYENNENYHFAEILGKLHKYCETPWHKWNANLRQNYFHSPWAGLSVVAAVFLIILTFIQTVCSVISVIKD</sequence>
<accession>A0A803QFJ5</accession>
<evidence type="ECO:0000256" key="1">
    <source>
        <dbReference type="SAM" id="Phobius"/>
    </source>
</evidence>
<proteinExistence type="predicted"/>
<dbReference type="InterPro" id="IPR004158">
    <property type="entry name" value="DUF247_pln"/>
</dbReference>
<dbReference type="PANTHER" id="PTHR31170">
    <property type="entry name" value="BNAC04G53230D PROTEIN"/>
    <property type="match status" value="1"/>
</dbReference>
<protein>
    <submittedName>
        <fullName evidence="2">Uncharacterized protein</fullName>
    </submittedName>
</protein>
<dbReference type="Gramene" id="evm.model.09.251">
    <property type="protein sequence ID" value="cds.evm.model.09.251"/>
    <property type="gene ID" value="evm.TU.09.251"/>
</dbReference>
<gene>
    <name evidence="2" type="primary">LOC115697038</name>
</gene>
<dbReference type="Proteomes" id="UP000596661">
    <property type="component" value="Chromosome 9"/>
</dbReference>
<feature type="transmembrane region" description="Helical" evidence="1">
    <location>
        <begin position="477"/>
        <end position="504"/>
    </location>
</feature>
<keyword evidence="1" id="KW-0812">Transmembrane</keyword>
<evidence type="ECO:0000313" key="2">
    <source>
        <dbReference type="EnsemblPlants" id="cds.evm.model.09.251"/>
    </source>
</evidence>
<dbReference type="EnsemblPlants" id="evm.model.09.251">
    <property type="protein sequence ID" value="cds.evm.model.09.251"/>
    <property type="gene ID" value="evm.TU.09.251"/>
</dbReference>
<reference evidence="2" key="1">
    <citation type="submission" date="2018-11" db="EMBL/GenBank/DDBJ databases">
        <authorList>
            <person name="Grassa J C."/>
        </authorList>
    </citation>
    <scope>NUCLEOTIDE SEQUENCE [LARGE SCALE GENOMIC DNA]</scope>
</reference>
<dbReference type="GeneID" id="115697038"/>
<keyword evidence="1" id="KW-0472">Membrane</keyword>
<dbReference type="RefSeq" id="XP_030479797.1">
    <property type="nucleotide sequence ID" value="XM_030623937.2"/>
</dbReference>
<dbReference type="AlphaFoldDB" id="A0A803QFJ5"/>
<dbReference type="PANTHER" id="PTHR31170:SF17">
    <property type="match status" value="1"/>
</dbReference>
<reference evidence="2" key="2">
    <citation type="submission" date="2021-03" db="UniProtKB">
        <authorList>
            <consortium name="EnsemblPlants"/>
        </authorList>
    </citation>
    <scope>IDENTIFICATION</scope>
</reference>
<name>A0A803QFJ5_CANSA</name>
<keyword evidence="3" id="KW-1185">Reference proteome</keyword>
<dbReference type="Pfam" id="PF03140">
    <property type="entry name" value="DUF247"/>
    <property type="match status" value="1"/>
</dbReference>
<dbReference type="OMA" id="ICMITHY"/>
<organism evidence="2 3">
    <name type="scientific">Cannabis sativa</name>
    <name type="common">Hemp</name>
    <name type="synonym">Marijuana</name>
    <dbReference type="NCBI Taxonomy" id="3483"/>
    <lineage>
        <taxon>Eukaryota</taxon>
        <taxon>Viridiplantae</taxon>
        <taxon>Streptophyta</taxon>
        <taxon>Embryophyta</taxon>
        <taxon>Tracheophyta</taxon>
        <taxon>Spermatophyta</taxon>
        <taxon>Magnoliopsida</taxon>
        <taxon>eudicotyledons</taxon>
        <taxon>Gunneridae</taxon>
        <taxon>Pentapetalae</taxon>
        <taxon>rosids</taxon>
        <taxon>fabids</taxon>
        <taxon>Rosales</taxon>
        <taxon>Cannabaceae</taxon>
        <taxon>Cannabis</taxon>
    </lineage>
</organism>
<keyword evidence="1" id="KW-1133">Transmembrane helix</keyword>
<dbReference type="EMBL" id="UZAU01000718">
    <property type="status" value="NOT_ANNOTATED_CDS"/>
    <property type="molecule type" value="Genomic_DNA"/>
</dbReference>
<evidence type="ECO:0000313" key="3">
    <source>
        <dbReference type="Proteomes" id="UP000596661"/>
    </source>
</evidence>
<dbReference type="RefSeq" id="XP_030479796.1">
    <property type="nucleotide sequence ID" value="XM_030623936.2"/>
</dbReference>